<protein>
    <submittedName>
        <fullName evidence="1">Uncharacterized protein</fullName>
    </submittedName>
</protein>
<dbReference type="RefSeq" id="WP_092546701.1">
    <property type="nucleotide sequence ID" value="NZ_BOMJ01000008.1"/>
</dbReference>
<reference evidence="1 2" key="1">
    <citation type="submission" date="2016-10" db="EMBL/GenBank/DDBJ databases">
        <authorList>
            <person name="de Groot N.N."/>
        </authorList>
    </citation>
    <scope>NUCLEOTIDE SEQUENCE [LARGE SCALE GENOMIC DNA]</scope>
    <source>
        <strain evidence="1 2">DSM 43941</strain>
    </source>
</reference>
<dbReference type="EMBL" id="LT629758">
    <property type="protein sequence ID" value="SDT60868.1"/>
    <property type="molecule type" value="Genomic_DNA"/>
</dbReference>
<keyword evidence="2" id="KW-1185">Reference proteome</keyword>
<dbReference type="STRING" id="113562.SAMN04489716_4833"/>
<organism evidence="1 2">
    <name type="scientific">Actinoplanes derwentensis</name>
    <dbReference type="NCBI Taxonomy" id="113562"/>
    <lineage>
        <taxon>Bacteria</taxon>
        <taxon>Bacillati</taxon>
        <taxon>Actinomycetota</taxon>
        <taxon>Actinomycetes</taxon>
        <taxon>Micromonosporales</taxon>
        <taxon>Micromonosporaceae</taxon>
        <taxon>Actinoplanes</taxon>
    </lineage>
</organism>
<dbReference type="NCBIfam" id="NF047733">
    <property type="entry name" value="antiphage_MADS7"/>
    <property type="match status" value="1"/>
</dbReference>
<accession>A0A1H2BRN9</accession>
<proteinExistence type="predicted"/>
<gene>
    <name evidence="1" type="ORF">SAMN04489716_4833</name>
</gene>
<dbReference type="Pfam" id="PF26611">
    <property type="entry name" value="MAD7"/>
    <property type="match status" value="1"/>
</dbReference>
<name>A0A1H2BRN9_9ACTN</name>
<dbReference type="AlphaFoldDB" id="A0A1H2BRN9"/>
<evidence type="ECO:0000313" key="1">
    <source>
        <dbReference type="EMBL" id="SDT60868.1"/>
    </source>
</evidence>
<sequence>MGLQRQDREFRHPGVSFLDYKQLDMDRVLTGLLPRLWFGGAPSVVIGQPDGIPIEKYVDLVLENPDQFRGFDPALTYRWLETNLLDLVNRGKPGQAVAGMRPLHGFAYRYRVGKRSRPYGADEQLYWMIRHEPGGRGARVLEDLKRFFFAGVDGRTETPTADAAVDVETQALINLAQVLRQQVTDREGKAAQGYPPLDAASARLMADDIIKLMDHQGVIPRSVLVDHLKILFAFHLARYHLRLMRLLPQRLAGQAGDPECGFFLDVAGVPGTPAAALAERSARYWYARMPEFIQGTFTVRKLDDLAAHLVRAGKRRRPAAGVFAVPELLQLLEPRYRADRETFAKSRLPGVLSAVSGSEEDPDPMVADLVGLGLDSFTTYLEIISSCRVGFHRKYLTECLDTLMLKNRPGAMIAQPRRAERRFVFDSRLLEVLLQLALLRPDGHGGLHTEPIRVDEFLAELREKYGLYIDRLPAGDGFGTPTLTDQAALRANRTAFVAKLREIGFYNDLSDAYLTQTITPRYLLTSAGPSR</sequence>
<evidence type="ECO:0000313" key="2">
    <source>
        <dbReference type="Proteomes" id="UP000198688"/>
    </source>
</evidence>
<dbReference type="InterPro" id="IPR058120">
    <property type="entry name" value="MADS7"/>
</dbReference>
<dbReference type="OrthoDB" id="9808668at2"/>
<dbReference type="Proteomes" id="UP000198688">
    <property type="component" value="Chromosome I"/>
</dbReference>